<proteinExistence type="predicted"/>
<name>A0A4Y5YID5_9GAMM</name>
<protein>
    <submittedName>
        <fullName evidence="2">Uncharacterized protein</fullName>
    </submittedName>
</protein>
<keyword evidence="1" id="KW-1133">Transmembrane helix</keyword>
<evidence type="ECO:0000256" key="1">
    <source>
        <dbReference type="SAM" id="Phobius"/>
    </source>
</evidence>
<dbReference type="AlphaFoldDB" id="A0A4Y5YID5"/>
<gene>
    <name evidence="2" type="ORF">FH971_16200</name>
</gene>
<dbReference type="Proteomes" id="UP000319809">
    <property type="component" value="Chromosome"/>
</dbReference>
<keyword evidence="1" id="KW-0812">Transmembrane</keyword>
<sequence length="75" mass="8283">MSDTKIILILKICISVGISLILLGIYCHNFSNTIEMMGINGIMISAMCVAFGMVLSLPTKMYLTFILVNHETKLT</sequence>
<evidence type="ECO:0000313" key="3">
    <source>
        <dbReference type="Proteomes" id="UP000319809"/>
    </source>
</evidence>
<feature type="transmembrane region" description="Helical" evidence="1">
    <location>
        <begin position="38"/>
        <end position="57"/>
    </location>
</feature>
<keyword evidence="3" id="KW-1185">Reference proteome</keyword>
<dbReference type="KEGG" id="spol:FH971_16200"/>
<feature type="transmembrane region" description="Helical" evidence="1">
    <location>
        <begin position="6"/>
        <end position="26"/>
    </location>
</feature>
<reference evidence="2 3" key="1">
    <citation type="submission" date="2019-06" db="EMBL/GenBank/DDBJ databases">
        <title>The genome of Shewanella sp. SM1901.</title>
        <authorList>
            <person name="Cha Q."/>
        </authorList>
    </citation>
    <scope>NUCLEOTIDE SEQUENCE [LARGE SCALE GENOMIC DNA]</scope>
    <source>
        <strain evidence="2 3">SM1901</strain>
    </source>
</reference>
<organism evidence="2 3">
    <name type="scientific">Shewanella polaris</name>
    <dbReference type="NCBI Taxonomy" id="2588449"/>
    <lineage>
        <taxon>Bacteria</taxon>
        <taxon>Pseudomonadati</taxon>
        <taxon>Pseudomonadota</taxon>
        <taxon>Gammaproteobacteria</taxon>
        <taxon>Alteromonadales</taxon>
        <taxon>Shewanellaceae</taxon>
        <taxon>Shewanella</taxon>
    </lineage>
</organism>
<dbReference type="RefSeq" id="WP_137225804.1">
    <property type="nucleotide sequence ID" value="NZ_CP041036.1"/>
</dbReference>
<dbReference type="EMBL" id="CP041036">
    <property type="protein sequence ID" value="QDE32368.1"/>
    <property type="molecule type" value="Genomic_DNA"/>
</dbReference>
<keyword evidence="1" id="KW-0472">Membrane</keyword>
<evidence type="ECO:0000313" key="2">
    <source>
        <dbReference type="EMBL" id="QDE32368.1"/>
    </source>
</evidence>
<accession>A0A4Y5YID5</accession>